<keyword evidence="8 15" id="KW-0106">Calcium</keyword>
<evidence type="ECO:0000256" key="6">
    <source>
        <dbReference type="ARBA" id="ARBA00022617"/>
    </source>
</evidence>
<evidence type="ECO:0000313" key="21">
    <source>
        <dbReference type="EMBL" id="WOG92740.1"/>
    </source>
</evidence>
<feature type="disulfide bond" evidence="17">
    <location>
        <begin position="201"/>
        <end position="233"/>
    </location>
</feature>
<evidence type="ECO:0000313" key="22">
    <source>
        <dbReference type="Proteomes" id="UP000077755"/>
    </source>
</evidence>
<dbReference type="InterPro" id="IPR010255">
    <property type="entry name" value="Haem_peroxidase_sf"/>
</dbReference>
<feature type="chain" id="PRO_5007747707" description="Peroxidase" evidence="18">
    <location>
        <begin position="26"/>
        <end position="328"/>
    </location>
</feature>
<evidence type="ECO:0000256" key="2">
    <source>
        <dbReference type="ARBA" id="ARBA00002322"/>
    </source>
</evidence>
<evidence type="ECO:0000256" key="11">
    <source>
        <dbReference type="ARBA" id="ARBA00023157"/>
    </source>
</evidence>
<feature type="active site" description="Proton acceptor" evidence="13">
    <location>
        <position position="67"/>
    </location>
</feature>
<dbReference type="AlphaFoldDB" id="A0A161WT36"/>
<dbReference type="GO" id="GO:0005576">
    <property type="term" value="C:extracellular region"/>
    <property type="evidence" value="ECO:0007669"/>
    <property type="project" value="UniProtKB-SubCell"/>
</dbReference>
<dbReference type="OrthoDB" id="2113341at2759"/>
<feature type="domain" description="Plant heme peroxidase family profile" evidence="19">
    <location>
        <begin position="26"/>
        <end position="328"/>
    </location>
</feature>
<name>A0A161WT36_DAUCS</name>
<feature type="binding site" evidence="15">
    <location>
        <position position="77"/>
    </location>
    <ligand>
        <name>Ca(2+)</name>
        <dbReference type="ChEBI" id="CHEBI:29108"/>
        <label>1</label>
    </ligand>
</feature>
<evidence type="ECO:0000256" key="9">
    <source>
        <dbReference type="ARBA" id="ARBA00023002"/>
    </source>
</evidence>
<dbReference type="Pfam" id="PF00141">
    <property type="entry name" value="peroxidase"/>
    <property type="match status" value="1"/>
</dbReference>
<feature type="binding site" evidence="15">
    <location>
        <position position="195"/>
    </location>
    <ligand>
        <name>Ca(2+)</name>
        <dbReference type="ChEBI" id="CHEBI:29108"/>
        <label>2</label>
    </ligand>
</feature>
<keyword evidence="5 18" id="KW-0575">Peroxidase</keyword>
<evidence type="ECO:0000313" key="20">
    <source>
        <dbReference type="EMBL" id="KZN01815.1"/>
    </source>
</evidence>
<dbReference type="GO" id="GO:0020037">
    <property type="term" value="F:heme binding"/>
    <property type="evidence" value="ECO:0007669"/>
    <property type="project" value="UniProtKB-UniRule"/>
</dbReference>
<dbReference type="Proteomes" id="UP000077755">
    <property type="component" value="Chromosome 3"/>
</dbReference>
<evidence type="ECO:0000256" key="8">
    <source>
        <dbReference type="ARBA" id="ARBA00022837"/>
    </source>
</evidence>
<feature type="binding site" evidence="15">
    <location>
        <position position="73"/>
    </location>
    <ligand>
        <name>Ca(2+)</name>
        <dbReference type="ChEBI" id="CHEBI:29108"/>
        <label>1</label>
    </ligand>
</feature>
<dbReference type="InterPro" id="IPR019794">
    <property type="entry name" value="Peroxidases_AS"/>
</dbReference>
<evidence type="ECO:0000259" key="19">
    <source>
        <dbReference type="PROSITE" id="PS50873"/>
    </source>
</evidence>
<dbReference type="EC" id="1.11.1.7" evidence="4 18"/>
<evidence type="ECO:0000256" key="3">
    <source>
        <dbReference type="ARBA" id="ARBA00006873"/>
    </source>
</evidence>
<dbReference type="GO" id="GO:0046872">
    <property type="term" value="F:metal ion binding"/>
    <property type="evidence" value="ECO:0007669"/>
    <property type="project" value="UniProtKB-UniRule"/>
</dbReference>
<dbReference type="PANTHER" id="PTHR31235">
    <property type="entry name" value="PEROXIDASE 25-RELATED"/>
    <property type="match status" value="1"/>
</dbReference>
<dbReference type="Gene3D" id="1.10.420.10">
    <property type="entry name" value="Peroxidase, domain 2"/>
    <property type="match status" value="1"/>
</dbReference>
<evidence type="ECO:0000256" key="4">
    <source>
        <dbReference type="ARBA" id="ARBA00012313"/>
    </source>
</evidence>
<feature type="disulfide bond" evidence="17">
    <location>
        <begin position="122"/>
        <end position="324"/>
    </location>
</feature>
<evidence type="ECO:0000256" key="15">
    <source>
        <dbReference type="PIRSR" id="PIRSR600823-3"/>
    </source>
</evidence>
<sequence length="328" mass="35322">MTSLYITSVFVVLVLVSYNVQELKAQLQVGYYGASCGMAEYIVKDEVRNAFYRDPGLAAGLVRLHFHDCFVRGCDGSVLIDSTASNSAEKDSPANNPSLRGYEVIDNAKARLEAVCRGVVSCADIVAFAARDSVEMTGGLGYDVPAGRRDGRVSLASEASSSLPSPIDNLNQLTRSFANRGLTQEEMVTLSGAHTIGRSHCTSFSNRLYNYNTTSIQDPSIDSLYAQQLKQQCPQKSPDMANLVVPINPSSPAVADTDYYMDVLANRGLHNSDQALLSSPMTANQVAQNAMNPRLWGSKFAAAMVKMGQIGVLTGKAGEIRATCRVIN</sequence>
<organism evidence="20">
    <name type="scientific">Daucus carota subsp. sativus</name>
    <name type="common">Carrot</name>
    <dbReference type="NCBI Taxonomy" id="79200"/>
    <lineage>
        <taxon>Eukaryota</taxon>
        <taxon>Viridiplantae</taxon>
        <taxon>Streptophyta</taxon>
        <taxon>Embryophyta</taxon>
        <taxon>Tracheophyta</taxon>
        <taxon>Spermatophyta</taxon>
        <taxon>Magnoliopsida</taxon>
        <taxon>eudicotyledons</taxon>
        <taxon>Gunneridae</taxon>
        <taxon>Pentapetalae</taxon>
        <taxon>asterids</taxon>
        <taxon>campanulids</taxon>
        <taxon>Apiales</taxon>
        <taxon>Apiaceae</taxon>
        <taxon>Apioideae</taxon>
        <taxon>Scandiceae</taxon>
        <taxon>Daucinae</taxon>
        <taxon>Daucus</taxon>
        <taxon>Daucus sect. Daucus</taxon>
    </lineage>
</organism>
<dbReference type="PROSITE" id="PS50873">
    <property type="entry name" value="PEROXIDASE_4"/>
    <property type="match status" value="1"/>
</dbReference>
<dbReference type="CDD" id="cd00693">
    <property type="entry name" value="secretory_peroxidase"/>
    <property type="match status" value="1"/>
</dbReference>
<feature type="disulfide bond" evidence="17">
    <location>
        <begin position="69"/>
        <end position="74"/>
    </location>
</feature>
<evidence type="ECO:0000256" key="18">
    <source>
        <dbReference type="RuleBase" id="RU362060"/>
    </source>
</evidence>
<evidence type="ECO:0000256" key="1">
    <source>
        <dbReference type="ARBA" id="ARBA00000189"/>
    </source>
</evidence>
<dbReference type="FunFam" id="1.10.420.10:FF:000006">
    <property type="entry name" value="Peroxidase"/>
    <property type="match status" value="1"/>
</dbReference>
<feature type="binding site" evidence="15">
    <location>
        <position position="75"/>
    </location>
    <ligand>
        <name>Ca(2+)</name>
        <dbReference type="ChEBI" id="CHEBI:29108"/>
        <label>1</label>
    </ligand>
</feature>
<comment type="subcellular location">
    <subcellularLocation>
        <location evidence="18">Secreted</location>
    </subcellularLocation>
</comment>
<feature type="binding site" evidence="15">
    <location>
        <position position="256"/>
    </location>
    <ligand>
        <name>Ca(2+)</name>
        <dbReference type="ChEBI" id="CHEBI:29108"/>
        <label>2</label>
    </ligand>
</feature>
<dbReference type="GO" id="GO:0042744">
    <property type="term" value="P:hydrogen peroxide catabolic process"/>
    <property type="evidence" value="ECO:0007669"/>
    <property type="project" value="UniProtKB-KW"/>
</dbReference>
<comment type="cofactor">
    <cofactor evidence="15 18">
        <name>Ca(2+)</name>
        <dbReference type="ChEBI" id="CHEBI:29108"/>
    </cofactor>
    <text evidence="15 18">Binds 2 calcium ions per subunit.</text>
</comment>
<keyword evidence="10 15" id="KW-0408">Iron</keyword>
<accession>A0A161WT36</accession>
<dbReference type="GO" id="GO:0006979">
    <property type="term" value="P:response to oxidative stress"/>
    <property type="evidence" value="ECO:0007669"/>
    <property type="project" value="UniProtKB-UniRule"/>
</dbReference>
<dbReference type="InterPro" id="IPR019793">
    <property type="entry name" value="Peroxidases_heam-ligand_BS"/>
</dbReference>
<dbReference type="SUPFAM" id="SSF48113">
    <property type="entry name" value="Heme-dependent peroxidases"/>
    <property type="match status" value="1"/>
</dbReference>
<dbReference type="OMA" id="FIWISAN"/>
<feature type="binding site" evidence="15">
    <location>
        <position position="68"/>
    </location>
    <ligand>
        <name>Ca(2+)</name>
        <dbReference type="ChEBI" id="CHEBI:29108"/>
        <label>1</label>
    </ligand>
</feature>
<gene>
    <name evidence="20" type="ORF">DCAR_010569</name>
    <name evidence="21" type="ORF">DCAR_0312015</name>
</gene>
<evidence type="ECO:0000256" key="12">
    <source>
        <dbReference type="ARBA" id="ARBA00023180"/>
    </source>
</evidence>
<evidence type="ECO:0000256" key="10">
    <source>
        <dbReference type="ARBA" id="ARBA00023004"/>
    </source>
</evidence>
<evidence type="ECO:0000256" key="7">
    <source>
        <dbReference type="ARBA" id="ARBA00022723"/>
    </source>
</evidence>
<comment type="similarity">
    <text evidence="18">Belongs to the peroxidase family. Classical plant (class III) peroxidase subfamily.</text>
</comment>
<evidence type="ECO:0000256" key="16">
    <source>
        <dbReference type="PIRSR" id="PIRSR600823-4"/>
    </source>
</evidence>
<keyword evidence="9 18" id="KW-0560">Oxidoreductase</keyword>
<keyword evidence="6 18" id="KW-0349">Heme</keyword>
<feature type="disulfide bond" evidence="17">
    <location>
        <begin position="36"/>
        <end position="116"/>
    </location>
</feature>
<keyword evidence="7 15" id="KW-0479">Metal-binding</keyword>
<dbReference type="PROSITE" id="PS00435">
    <property type="entry name" value="PEROXIDASE_1"/>
    <property type="match status" value="1"/>
</dbReference>
<keyword evidence="22" id="KW-1185">Reference proteome</keyword>
<evidence type="ECO:0000256" key="14">
    <source>
        <dbReference type="PIRSR" id="PIRSR600823-2"/>
    </source>
</evidence>
<evidence type="ECO:0000256" key="17">
    <source>
        <dbReference type="PIRSR" id="PIRSR600823-5"/>
    </source>
</evidence>
<comment type="cofactor">
    <cofactor evidence="15 18">
        <name>heme b</name>
        <dbReference type="ChEBI" id="CHEBI:60344"/>
    </cofactor>
    <text evidence="15 18">Binds 1 heme b (iron(II)-protoporphyrin IX) group per subunit.</text>
</comment>
<reference evidence="20" key="1">
    <citation type="journal article" date="2016" name="Nat. Genet.">
        <title>A high-quality carrot genome assembly provides new insights into carotenoid accumulation and asterid genome evolution.</title>
        <authorList>
            <person name="Iorizzo M."/>
            <person name="Ellison S."/>
            <person name="Senalik D."/>
            <person name="Zeng P."/>
            <person name="Satapoomin P."/>
            <person name="Huang J."/>
            <person name="Bowman M."/>
            <person name="Iovene M."/>
            <person name="Sanseverino W."/>
            <person name="Cavagnaro P."/>
            <person name="Yildiz M."/>
            <person name="Macko-Podgorni A."/>
            <person name="Moranska E."/>
            <person name="Grzebelus E."/>
            <person name="Grzebelus D."/>
            <person name="Ashrafi H."/>
            <person name="Zheng Z."/>
            <person name="Cheng S."/>
            <person name="Spooner D."/>
            <person name="Van Deynze A."/>
            <person name="Simon P."/>
        </authorList>
    </citation>
    <scope>NUCLEOTIDE SEQUENCE [LARGE SCALE GENOMIC DNA]</scope>
    <source>
        <tissue evidence="20">Leaf</tissue>
    </source>
</reference>
<keyword evidence="12" id="KW-0325">Glycoprotein</keyword>
<dbReference type="Gramene" id="KZN01815">
    <property type="protein sequence ID" value="KZN01815"/>
    <property type="gene ID" value="DCAR_010569"/>
</dbReference>
<dbReference type="Gene3D" id="1.10.520.10">
    <property type="match status" value="1"/>
</dbReference>
<evidence type="ECO:0000256" key="13">
    <source>
        <dbReference type="PIRSR" id="PIRSR600823-1"/>
    </source>
</evidence>
<protein>
    <recommendedName>
        <fullName evidence="4 18">Peroxidase</fullName>
        <ecNumber evidence="4 18">1.11.1.7</ecNumber>
    </recommendedName>
</protein>
<keyword evidence="11 17" id="KW-1015">Disulfide bond</keyword>
<feature type="binding site" description="axial binding residue" evidence="15">
    <location>
        <position position="194"/>
    </location>
    <ligand>
        <name>heme b</name>
        <dbReference type="ChEBI" id="CHEBI:60344"/>
    </ligand>
    <ligandPart>
        <name>Fe</name>
        <dbReference type="ChEBI" id="CHEBI:18248"/>
    </ligandPart>
</feature>
<dbReference type="GO" id="GO:0140825">
    <property type="term" value="F:lactoperoxidase activity"/>
    <property type="evidence" value="ECO:0007669"/>
    <property type="project" value="UniProtKB-EC"/>
</dbReference>
<feature type="site" description="Transition state stabilizer" evidence="16">
    <location>
        <position position="63"/>
    </location>
</feature>
<comment type="similarity">
    <text evidence="3">Belongs to the peroxidase family. Ascorbate peroxidase subfamily.</text>
</comment>
<dbReference type="STRING" id="79200.A0A161WT36"/>
<feature type="binding site" evidence="15">
    <location>
        <position position="71"/>
    </location>
    <ligand>
        <name>Ca(2+)</name>
        <dbReference type="ChEBI" id="CHEBI:29108"/>
        <label>1</label>
    </ligand>
</feature>
<reference evidence="21" key="2">
    <citation type="submission" date="2022-03" db="EMBL/GenBank/DDBJ databases">
        <title>Draft title - Genomic analysis of global carrot germplasm unveils the trajectory of domestication and the origin of high carotenoid orange carrot.</title>
        <authorList>
            <person name="Iorizzo M."/>
            <person name="Ellison S."/>
            <person name="Senalik D."/>
            <person name="Macko-Podgorni A."/>
            <person name="Grzebelus D."/>
            <person name="Bostan H."/>
            <person name="Rolling W."/>
            <person name="Curaba J."/>
            <person name="Simon P."/>
        </authorList>
    </citation>
    <scope>NUCLEOTIDE SEQUENCE</scope>
    <source>
        <tissue evidence="21">Leaf</tissue>
    </source>
</reference>
<evidence type="ECO:0000256" key="5">
    <source>
        <dbReference type="ARBA" id="ARBA00022559"/>
    </source>
</evidence>
<dbReference type="PRINTS" id="PR00458">
    <property type="entry name" value="PEROXIDASE"/>
</dbReference>
<dbReference type="PRINTS" id="PR00461">
    <property type="entry name" value="PLPEROXIDASE"/>
</dbReference>
<dbReference type="FunFam" id="1.10.520.10:FF:000001">
    <property type="entry name" value="Peroxidase"/>
    <property type="match status" value="1"/>
</dbReference>
<feature type="binding site" evidence="14">
    <location>
        <position position="164"/>
    </location>
    <ligand>
        <name>substrate</name>
    </ligand>
</feature>
<dbReference type="EMBL" id="LNRQ01000003">
    <property type="protein sequence ID" value="KZN01815.1"/>
    <property type="molecule type" value="Genomic_DNA"/>
</dbReference>
<dbReference type="InterPro" id="IPR033905">
    <property type="entry name" value="Secretory_peroxidase"/>
</dbReference>
<keyword evidence="18" id="KW-0732">Signal</keyword>
<comment type="function">
    <text evidence="2">Removal of H(2)O(2), oxidation of toxic reductants, biosynthesis and degradation of lignin, suberization, auxin catabolism, response to environmental stresses such as wounding, pathogen attack and oxidative stress. These functions might be dependent on each isozyme/isoform in each plant tissue.</text>
</comment>
<feature type="signal peptide" evidence="18">
    <location>
        <begin position="1"/>
        <end position="25"/>
    </location>
</feature>
<comment type="catalytic activity">
    <reaction evidence="1 18">
        <text>2 a phenolic donor + H2O2 = 2 a phenolic radical donor + 2 H2O</text>
        <dbReference type="Rhea" id="RHEA:56136"/>
        <dbReference type="ChEBI" id="CHEBI:15377"/>
        <dbReference type="ChEBI" id="CHEBI:16240"/>
        <dbReference type="ChEBI" id="CHEBI:139520"/>
        <dbReference type="ChEBI" id="CHEBI:139521"/>
        <dbReference type="EC" id="1.11.1.7"/>
    </reaction>
</comment>
<dbReference type="PROSITE" id="PS00436">
    <property type="entry name" value="PEROXIDASE_2"/>
    <property type="match status" value="1"/>
</dbReference>
<dbReference type="KEGG" id="dcr:108213754"/>
<keyword evidence="18" id="KW-0376">Hydrogen peroxide</keyword>
<feature type="binding site" evidence="15">
    <location>
        <position position="89"/>
    </location>
    <ligand>
        <name>Ca(2+)</name>
        <dbReference type="ChEBI" id="CHEBI:29108"/>
        <label>1</label>
    </ligand>
</feature>
<keyword evidence="18" id="KW-0964">Secreted</keyword>
<dbReference type="InterPro" id="IPR000823">
    <property type="entry name" value="Peroxidase_pln"/>
</dbReference>
<dbReference type="InterPro" id="IPR002016">
    <property type="entry name" value="Haem_peroxidase"/>
</dbReference>
<proteinExistence type="inferred from homology"/>
<dbReference type="EMBL" id="CP093345">
    <property type="protein sequence ID" value="WOG92740.1"/>
    <property type="molecule type" value="Genomic_DNA"/>
</dbReference>